<feature type="transmembrane region" description="Helical" evidence="1">
    <location>
        <begin position="12"/>
        <end position="33"/>
    </location>
</feature>
<protein>
    <recommendedName>
        <fullName evidence="4">DUF2269 family protein</fullName>
    </recommendedName>
</protein>
<keyword evidence="3" id="KW-1185">Reference proteome</keyword>
<comment type="caution">
    <text evidence="2">The sequence shown here is derived from an EMBL/GenBank/DDBJ whole genome shotgun (WGS) entry which is preliminary data.</text>
</comment>
<dbReference type="Proteomes" id="UP000307999">
    <property type="component" value="Unassembled WGS sequence"/>
</dbReference>
<feature type="transmembrane region" description="Helical" evidence="1">
    <location>
        <begin position="118"/>
        <end position="137"/>
    </location>
</feature>
<dbReference type="EMBL" id="SWDB01000010">
    <property type="protein sequence ID" value="TKB46037.1"/>
    <property type="molecule type" value="Genomic_DNA"/>
</dbReference>
<gene>
    <name evidence="2" type="ORF">E8M12_05260</name>
</gene>
<evidence type="ECO:0000313" key="2">
    <source>
        <dbReference type="EMBL" id="TKB46037.1"/>
    </source>
</evidence>
<evidence type="ECO:0008006" key="4">
    <source>
        <dbReference type="Google" id="ProtNLM"/>
    </source>
</evidence>
<dbReference type="AlphaFoldDB" id="A0A4U1B6L9"/>
<keyword evidence="1" id="KW-0472">Membrane</keyword>
<evidence type="ECO:0000313" key="3">
    <source>
        <dbReference type="Proteomes" id="UP000307999"/>
    </source>
</evidence>
<feature type="transmembrane region" description="Helical" evidence="1">
    <location>
        <begin position="149"/>
        <end position="168"/>
    </location>
</feature>
<feature type="transmembrane region" description="Helical" evidence="1">
    <location>
        <begin position="58"/>
        <end position="79"/>
    </location>
</feature>
<sequence length="222" mass="24604">MTDYLFFKLLHILFFVYWLGGDLGTFYASRFVARQGLSKEQRSTALTIMMGVDQGPRICMALILAPGMQMAYNLGLLTIPFSAMLAIWVLCIAWLAMVLCIHFGHGKAFVEPLTKIDFSFRVVIILLSLSVAGQSLLGEGLIKADYLSWKLIIFAALVACGLGIRVKLKPFIPAFMKMMQTGPSNEIDATLNQSLARVRPYVYLIWIGLIANAALGIHLINP</sequence>
<name>A0A4U1B6L9_9GAMM</name>
<evidence type="ECO:0000256" key="1">
    <source>
        <dbReference type="SAM" id="Phobius"/>
    </source>
</evidence>
<reference evidence="2 3" key="1">
    <citation type="submission" date="2019-04" db="EMBL/GenBank/DDBJ databases">
        <title>Thalassotalea guangxiensis sp. nov., isolated from sediment of the coastal wetland.</title>
        <authorList>
            <person name="Zheng S."/>
            <person name="Zhang D."/>
        </authorList>
    </citation>
    <scope>NUCLEOTIDE SEQUENCE [LARGE SCALE GENOMIC DNA]</scope>
    <source>
        <strain evidence="2 3">ZS-4</strain>
    </source>
</reference>
<dbReference type="RefSeq" id="WP_136735045.1">
    <property type="nucleotide sequence ID" value="NZ_SWDB01000010.1"/>
</dbReference>
<proteinExistence type="predicted"/>
<keyword evidence="1" id="KW-1133">Transmembrane helix</keyword>
<feature type="transmembrane region" description="Helical" evidence="1">
    <location>
        <begin position="85"/>
        <end position="106"/>
    </location>
</feature>
<organism evidence="2 3">
    <name type="scientific">Thalassotalea mangrovi</name>
    <dbReference type="NCBI Taxonomy" id="2572245"/>
    <lineage>
        <taxon>Bacteria</taxon>
        <taxon>Pseudomonadati</taxon>
        <taxon>Pseudomonadota</taxon>
        <taxon>Gammaproteobacteria</taxon>
        <taxon>Alteromonadales</taxon>
        <taxon>Colwelliaceae</taxon>
        <taxon>Thalassotalea</taxon>
    </lineage>
</organism>
<dbReference type="OrthoDB" id="3781906at2"/>
<feature type="transmembrane region" description="Helical" evidence="1">
    <location>
        <begin position="201"/>
        <end position="220"/>
    </location>
</feature>
<keyword evidence="1" id="KW-0812">Transmembrane</keyword>
<accession>A0A4U1B6L9</accession>